<proteinExistence type="inferred from homology"/>
<gene>
    <name evidence="7" type="ORF">SAY87_007997</name>
</gene>
<dbReference type="Pfam" id="PF01694">
    <property type="entry name" value="Rhomboid"/>
    <property type="match status" value="1"/>
</dbReference>
<keyword evidence="3" id="KW-0812">Transmembrane</keyword>
<evidence type="ECO:0000256" key="5">
    <source>
        <dbReference type="ARBA" id="ARBA00023136"/>
    </source>
</evidence>
<dbReference type="InterPro" id="IPR022764">
    <property type="entry name" value="Peptidase_S54_rhomboid_dom"/>
</dbReference>
<evidence type="ECO:0000256" key="4">
    <source>
        <dbReference type="ARBA" id="ARBA00022989"/>
    </source>
</evidence>
<keyword evidence="8" id="KW-1185">Reference proteome</keyword>
<evidence type="ECO:0000256" key="3">
    <source>
        <dbReference type="ARBA" id="ARBA00022692"/>
    </source>
</evidence>
<comment type="caution">
    <text evidence="7">The sequence shown here is derived from an EMBL/GenBank/DDBJ whole genome shotgun (WGS) entry which is preliminary data.</text>
</comment>
<keyword evidence="4" id="KW-1133">Transmembrane helix</keyword>
<dbReference type="SUPFAM" id="SSF144091">
    <property type="entry name" value="Rhomboid-like"/>
    <property type="match status" value="1"/>
</dbReference>
<evidence type="ECO:0000313" key="7">
    <source>
        <dbReference type="EMBL" id="KAK4766355.1"/>
    </source>
</evidence>
<dbReference type="PANTHER" id="PTHR43731">
    <property type="entry name" value="RHOMBOID PROTEASE"/>
    <property type="match status" value="1"/>
</dbReference>
<dbReference type="Proteomes" id="UP001345219">
    <property type="component" value="Chromosome 7"/>
</dbReference>
<accession>A0AAN7QIV5</accession>
<dbReference type="Gene3D" id="1.20.1540.10">
    <property type="entry name" value="Rhomboid-like"/>
    <property type="match status" value="1"/>
</dbReference>
<sequence>MIRMGSAASSIPPHHPFLGFGAREVSAGGISDVHVITAASSVRLCLHLRSLLVSSFEKFNHLNHVPRIKDVWCEKALNLDGMDFLQSSRDAIFWSCSSFFNFSGGGEGKNKDSSYSKSSTRNSSSRRQWTNTILILNVLVYIGQLATQGKLMFLGAKINSLIDKGQIWRLVTSSFLHANAVHLLINCYSLNSVGPSVETISGPRRFLAIYFTSAVASSTMSYWLSKSPAVGASGAILGLVGSVAVFAMRHRGLIGGAEEDLKRIANVIILNMVIGLSSRGIDNWGHLGGLLGGAVASWLIGPAWKYDTMSKDGRRVFTDRAPIFFFIRGKNREPRR</sequence>
<reference evidence="7 8" key="1">
    <citation type="journal article" date="2023" name="Hortic Res">
        <title>Pangenome of water caltrop reveals structural variations and asymmetric subgenome divergence after allopolyploidization.</title>
        <authorList>
            <person name="Zhang X."/>
            <person name="Chen Y."/>
            <person name="Wang L."/>
            <person name="Yuan Y."/>
            <person name="Fang M."/>
            <person name="Shi L."/>
            <person name="Lu R."/>
            <person name="Comes H.P."/>
            <person name="Ma Y."/>
            <person name="Chen Y."/>
            <person name="Huang G."/>
            <person name="Zhou Y."/>
            <person name="Zheng Z."/>
            <person name="Qiu Y."/>
        </authorList>
    </citation>
    <scope>NUCLEOTIDE SEQUENCE [LARGE SCALE GENOMIC DNA]</scope>
    <source>
        <tissue evidence="7">Roots</tissue>
    </source>
</reference>
<dbReference type="InterPro" id="IPR035952">
    <property type="entry name" value="Rhomboid-like_sf"/>
</dbReference>
<keyword evidence="5" id="KW-0472">Membrane</keyword>
<evidence type="ECO:0000256" key="2">
    <source>
        <dbReference type="ARBA" id="ARBA00009045"/>
    </source>
</evidence>
<dbReference type="PANTHER" id="PTHR43731:SF26">
    <property type="entry name" value="RHOMBOID-LIKE PROTEIN 10, CHLOROPLASTIC"/>
    <property type="match status" value="1"/>
</dbReference>
<dbReference type="AlphaFoldDB" id="A0AAN7QIV5"/>
<evidence type="ECO:0000256" key="1">
    <source>
        <dbReference type="ARBA" id="ARBA00004141"/>
    </source>
</evidence>
<name>A0AAN7QIV5_9MYRT</name>
<dbReference type="FunFam" id="1.20.1540.10:FF:000015">
    <property type="entry name" value="RHOMBOID-like protein 10 chloroplastic"/>
    <property type="match status" value="1"/>
</dbReference>
<dbReference type="GO" id="GO:0031969">
    <property type="term" value="C:chloroplast membrane"/>
    <property type="evidence" value="ECO:0007669"/>
    <property type="project" value="TreeGrafter"/>
</dbReference>
<comment type="similarity">
    <text evidence="2">Belongs to the peptidase S54 family.</text>
</comment>
<protein>
    <recommendedName>
        <fullName evidence="6">Peptidase S54 rhomboid domain-containing protein</fullName>
    </recommendedName>
</protein>
<comment type="subcellular location">
    <subcellularLocation>
        <location evidence="1">Membrane</location>
        <topology evidence="1">Multi-pass membrane protein</topology>
    </subcellularLocation>
</comment>
<feature type="domain" description="Peptidase S54 rhomboid" evidence="6">
    <location>
        <begin position="164"/>
        <end position="301"/>
    </location>
</feature>
<dbReference type="GO" id="GO:0004252">
    <property type="term" value="F:serine-type endopeptidase activity"/>
    <property type="evidence" value="ECO:0007669"/>
    <property type="project" value="InterPro"/>
</dbReference>
<evidence type="ECO:0000259" key="6">
    <source>
        <dbReference type="Pfam" id="PF01694"/>
    </source>
</evidence>
<dbReference type="InterPro" id="IPR050925">
    <property type="entry name" value="Rhomboid_protease_S54"/>
</dbReference>
<evidence type="ECO:0000313" key="8">
    <source>
        <dbReference type="Proteomes" id="UP001345219"/>
    </source>
</evidence>
<dbReference type="EMBL" id="JAXIOK010000007">
    <property type="protein sequence ID" value="KAK4766355.1"/>
    <property type="molecule type" value="Genomic_DNA"/>
</dbReference>
<organism evidence="7 8">
    <name type="scientific">Trapa incisa</name>
    <dbReference type="NCBI Taxonomy" id="236973"/>
    <lineage>
        <taxon>Eukaryota</taxon>
        <taxon>Viridiplantae</taxon>
        <taxon>Streptophyta</taxon>
        <taxon>Embryophyta</taxon>
        <taxon>Tracheophyta</taxon>
        <taxon>Spermatophyta</taxon>
        <taxon>Magnoliopsida</taxon>
        <taxon>eudicotyledons</taxon>
        <taxon>Gunneridae</taxon>
        <taxon>Pentapetalae</taxon>
        <taxon>rosids</taxon>
        <taxon>malvids</taxon>
        <taxon>Myrtales</taxon>
        <taxon>Lythraceae</taxon>
        <taxon>Trapa</taxon>
    </lineage>
</organism>